<proteinExistence type="predicted"/>
<dbReference type="AlphaFoldDB" id="A0AAD3YB37"/>
<dbReference type="EMBL" id="BTCM01000002">
    <property type="protein sequence ID" value="GMK55359.1"/>
    <property type="molecule type" value="Genomic_DNA"/>
</dbReference>
<accession>A0AAD3YB37</accession>
<reference evidence="1" key="2">
    <citation type="submission" date="2023-06" db="EMBL/GenBank/DDBJ databases">
        <authorList>
            <person name="Kobayashi Y."/>
            <person name="Kayamori A."/>
            <person name="Aoki K."/>
            <person name="Shiwa Y."/>
            <person name="Fujita N."/>
            <person name="Sugita T."/>
            <person name="Iwasaki W."/>
            <person name="Tanaka N."/>
            <person name="Takashima M."/>
        </authorList>
    </citation>
    <scope>NUCLEOTIDE SEQUENCE</scope>
    <source>
        <strain evidence="1">HIS016</strain>
    </source>
</reference>
<sequence length="86" mass="8992">MSQSPLCRNTGGAATNGSRVASVGLWARTRPARASRIAAEVATSGRHFALLVAYAELRAKVWGNLNALDTLTAATTPVIGWRTLAA</sequence>
<reference evidence="1" key="1">
    <citation type="journal article" date="2023" name="BMC Genomics">
        <title>Chromosome-level genome assemblies of Cutaneotrichosporon spp. (Trichosporonales, Basidiomycota) reveal imbalanced evolution between nucleotide sequences and chromosome synteny.</title>
        <authorList>
            <person name="Kobayashi Y."/>
            <person name="Kayamori A."/>
            <person name="Aoki K."/>
            <person name="Shiwa Y."/>
            <person name="Matsutani M."/>
            <person name="Fujita N."/>
            <person name="Sugita T."/>
            <person name="Iwasaki W."/>
            <person name="Tanaka N."/>
            <person name="Takashima M."/>
        </authorList>
    </citation>
    <scope>NUCLEOTIDE SEQUENCE</scope>
    <source>
        <strain evidence="1">HIS016</strain>
    </source>
</reference>
<comment type="caution">
    <text evidence="1">The sequence shown here is derived from an EMBL/GenBank/DDBJ whole genome shotgun (WGS) entry which is preliminary data.</text>
</comment>
<dbReference type="Proteomes" id="UP001222932">
    <property type="component" value="Unassembled WGS sequence"/>
</dbReference>
<keyword evidence="2" id="KW-1185">Reference proteome</keyword>
<evidence type="ECO:0000313" key="2">
    <source>
        <dbReference type="Proteomes" id="UP001222932"/>
    </source>
</evidence>
<gene>
    <name evidence="1" type="ORF">CspeluHIS016_0204150</name>
</gene>
<evidence type="ECO:0000313" key="1">
    <source>
        <dbReference type="EMBL" id="GMK55359.1"/>
    </source>
</evidence>
<name>A0AAD3YB37_9TREE</name>
<organism evidence="1 2">
    <name type="scientific">Cutaneotrichosporon spelunceum</name>
    <dbReference type="NCBI Taxonomy" id="1672016"/>
    <lineage>
        <taxon>Eukaryota</taxon>
        <taxon>Fungi</taxon>
        <taxon>Dikarya</taxon>
        <taxon>Basidiomycota</taxon>
        <taxon>Agaricomycotina</taxon>
        <taxon>Tremellomycetes</taxon>
        <taxon>Trichosporonales</taxon>
        <taxon>Trichosporonaceae</taxon>
        <taxon>Cutaneotrichosporon</taxon>
    </lineage>
</organism>
<protein>
    <submittedName>
        <fullName evidence="1">Uncharacterized protein</fullName>
    </submittedName>
</protein>